<evidence type="ECO:0000256" key="9">
    <source>
        <dbReference type="ARBA" id="ARBA00023027"/>
    </source>
</evidence>
<evidence type="ECO:0000256" key="4">
    <source>
        <dbReference type="ARBA" id="ARBA00022723"/>
    </source>
</evidence>
<keyword evidence="8 12" id="KW-0411">Iron-sulfur</keyword>
<evidence type="ECO:0000313" key="15">
    <source>
        <dbReference type="Proteomes" id="UP000068196"/>
    </source>
</evidence>
<dbReference type="InterPro" id="IPR017896">
    <property type="entry name" value="4Fe4S_Fe-S-bd"/>
</dbReference>
<comment type="catalytic activity">
    <reaction evidence="12">
        <text>a quinone + NADH + 5 H(+)(in) = a quinol + NAD(+) + 4 H(+)(out)</text>
        <dbReference type="Rhea" id="RHEA:57888"/>
        <dbReference type="ChEBI" id="CHEBI:15378"/>
        <dbReference type="ChEBI" id="CHEBI:24646"/>
        <dbReference type="ChEBI" id="CHEBI:57540"/>
        <dbReference type="ChEBI" id="CHEBI:57945"/>
        <dbReference type="ChEBI" id="CHEBI:132124"/>
    </reaction>
</comment>
<evidence type="ECO:0000256" key="11">
    <source>
        <dbReference type="ARBA" id="ARBA00023136"/>
    </source>
</evidence>
<evidence type="ECO:0000256" key="1">
    <source>
        <dbReference type="ARBA" id="ARBA00022475"/>
    </source>
</evidence>
<evidence type="ECO:0000256" key="5">
    <source>
        <dbReference type="ARBA" id="ARBA00022737"/>
    </source>
</evidence>
<comment type="function">
    <text evidence="12">NDH-1 shuttles electrons from NADH, via FMN and iron-sulfur (Fe-S) centers, to quinones in the respiratory chain. The immediate electron acceptor for the enzyme in this species is believed to be ubiquinone. Couples the redox reaction to proton translocation (for every two electrons transferred, four hydrogen ions are translocated across the cytoplasmic membrane), and thus conserves the redox energy in a proton gradient.</text>
</comment>
<dbReference type="KEGG" id="cthi:THC_1303"/>
<evidence type="ECO:0000256" key="3">
    <source>
        <dbReference type="ARBA" id="ARBA00022719"/>
    </source>
</evidence>
<comment type="subunit">
    <text evidence="12">NDH-1 is composed of 14 different subunits. Subunits NuoA, H, J, K, L, M, N constitute the membrane sector of the complex.</text>
</comment>
<dbReference type="PROSITE" id="PS51379">
    <property type="entry name" value="4FE4S_FER_2"/>
    <property type="match status" value="2"/>
</dbReference>
<keyword evidence="10 12" id="KW-0830">Ubiquinone</keyword>
<evidence type="ECO:0000256" key="8">
    <source>
        <dbReference type="ARBA" id="ARBA00023014"/>
    </source>
</evidence>
<accession>A0A0U5AIF1</accession>
<dbReference type="GO" id="GO:0050136">
    <property type="term" value="F:NADH dehydrogenase (quinone) (non-electrogenic) activity"/>
    <property type="evidence" value="ECO:0007669"/>
    <property type="project" value="UniProtKB-UniRule"/>
</dbReference>
<feature type="domain" description="4Fe-4S ferredoxin-type" evidence="13">
    <location>
        <begin position="93"/>
        <end position="122"/>
    </location>
</feature>
<dbReference type="AlphaFoldDB" id="A0A0U5AIF1"/>
<dbReference type="Pfam" id="PF12838">
    <property type="entry name" value="Fer4_7"/>
    <property type="match status" value="1"/>
</dbReference>
<dbReference type="HAMAP" id="MF_01351">
    <property type="entry name" value="NDH1_NuoI"/>
    <property type="match status" value="1"/>
</dbReference>
<keyword evidence="3 12" id="KW-0874">Quinone</keyword>
<dbReference type="Proteomes" id="UP000068196">
    <property type="component" value="Chromosome"/>
</dbReference>
<reference evidence="15" key="2">
    <citation type="journal article" date="2016" name="Int. J. Syst. Evol. Microbiol.">
        <title>Caldimicrobium thiodismutans sp. nov., a sulfur-disproportionating bacterium isolated from a hot spring.</title>
        <authorList>
            <person name="Kojima H."/>
            <person name="Umezawa K."/>
            <person name="Fukui M."/>
        </authorList>
    </citation>
    <scope>NUCLEOTIDE SEQUENCE [LARGE SCALE GENOMIC DNA]</scope>
    <source>
        <strain evidence="15">TF1</strain>
    </source>
</reference>
<organism evidence="14 15">
    <name type="scientific">Caldimicrobium thiodismutans</name>
    <dbReference type="NCBI Taxonomy" id="1653476"/>
    <lineage>
        <taxon>Bacteria</taxon>
        <taxon>Pseudomonadati</taxon>
        <taxon>Thermodesulfobacteriota</taxon>
        <taxon>Thermodesulfobacteria</taxon>
        <taxon>Thermodesulfobacteriales</taxon>
        <taxon>Thermodesulfobacteriaceae</taxon>
        <taxon>Caldimicrobium</taxon>
    </lineage>
</organism>
<dbReference type="PATRIC" id="fig|1653476.3.peg.1352"/>
<feature type="binding site" evidence="12">
    <location>
        <position position="62"/>
    </location>
    <ligand>
        <name>[4Fe-4S] cluster</name>
        <dbReference type="ChEBI" id="CHEBI:49883"/>
        <label>1</label>
    </ligand>
</feature>
<keyword evidence="5" id="KW-0677">Repeat</keyword>
<evidence type="ECO:0000256" key="2">
    <source>
        <dbReference type="ARBA" id="ARBA00022485"/>
    </source>
</evidence>
<dbReference type="GO" id="GO:0005886">
    <property type="term" value="C:plasma membrane"/>
    <property type="evidence" value="ECO:0007669"/>
    <property type="project" value="UniProtKB-SubCell"/>
</dbReference>
<feature type="binding site" evidence="12">
    <location>
        <position position="68"/>
    </location>
    <ligand>
        <name>[4Fe-4S] cluster</name>
        <dbReference type="ChEBI" id="CHEBI:49883"/>
        <label>1</label>
    </ligand>
</feature>
<feature type="binding site" evidence="12">
    <location>
        <position position="108"/>
    </location>
    <ligand>
        <name>[4Fe-4S] cluster</name>
        <dbReference type="ChEBI" id="CHEBI:49883"/>
        <label>2</label>
    </ligand>
</feature>
<feature type="binding site" evidence="12">
    <location>
        <position position="65"/>
    </location>
    <ligand>
        <name>[4Fe-4S] cluster</name>
        <dbReference type="ChEBI" id="CHEBI:49883"/>
        <label>1</label>
    </ligand>
</feature>
<feature type="binding site" evidence="12">
    <location>
        <position position="72"/>
    </location>
    <ligand>
        <name>[4Fe-4S] cluster</name>
        <dbReference type="ChEBI" id="CHEBI:49883"/>
        <label>2</label>
    </ligand>
</feature>
<protein>
    <recommendedName>
        <fullName evidence="12">NADH-quinone oxidoreductase subunit I</fullName>
        <ecNumber evidence="12">7.1.1.-</ecNumber>
    </recommendedName>
    <alternativeName>
        <fullName evidence="12">NADH dehydrogenase I subunit I</fullName>
    </alternativeName>
    <alternativeName>
        <fullName evidence="12">NDH-1 subunit I</fullName>
    </alternativeName>
</protein>
<evidence type="ECO:0000256" key="7">
    <source>
        <dbReference type="ARBA" id="ARBA00023004"/>
    </source>
</evidence>
<dbReference type="PANTHER" id="PTHR10849:SF24">
    <property type="entry name" value="NADH-QUINONE OXIDOREDUCTASE SUBUNIT I 2"/>
    <property type="match status" value="1"/>
</dbReference>
<reference evidence="14 15" key="1">
    <citation type="journal article" date="2016" name="Int. J. Syst. Evol. Microbiol.">
        <title>Caldimicrobium thiodismutans sp. nov., a sulfur-disproportionating bacterium isolated from a hot spring, and emended description of the genus Caldimicrobium.</title>
        <authorList>
            <person name="Kojima H."/>
            <person name="Umezawa K."/>
            <person name="Fukui M."/>
        </authorList>
    </citation>
    <scope>NUCLEOTIDE SEQUENCE [LARGE SCALE GENOMIC DNA]</scope>
    <source>
        <strain evidence="14 15">TF1</strain>
    </source>
</reference>
<comment type="similarity">
    <text evidence="12">Belongs to the complex I 23 kDa subunit family.</text>
</comment>
<feature type="binding site" evidence="12">
    <location>
        <position position="105"/>
    </location>
    <ligand>
        <name>[4Fe-4S] cluster</name>
        <dbReference type="ChEBI" id="CHEBI:49883"/>
        <label>2</label>
    </ligand>
</feature>
<dbReference type="InterPro" id="IPR017900">
    <property type="entry name" value="4Fe4S_Fe_S_CS"/>
</dbReference>
<dbReference type="STRING" id="1653476.THC_1303"/>
<evidence type="ECO:0000259" key="13">
    <source>
        <dbReference type="PROSITE" id="PS51379"/>
    </source>
</evidence>
<comment type="subcellular location">
    <subcellularLocation>
        <location evidence="12">Cell membrane</location>
        <topology evidence="12">Peripheral membrane protein</topology>
    </subcellularLocation>
</comment>
<dbReference type="Gene3D" id="3.30.70.3270">
    <property type="match status" value="1"/>
</dbReference>
<keyword evidence="2 12" id="KW-0004">4Fe-4S</keyword>
<dbReference type="SUPFAM" id="SSF54862">
    <property type="entry name" value="4Fe-4S ferredoxins"/>
    <property type="match status" value="1"/>
</dbReference>
<evidence type="ECO:0000256" key="6">
    <source>
        <dbReference type="ARBA" id="ARBA00022967"/>
    </source>
</evidence>
<dbReference type="GO" id="GO:0051539">
    <property type="term" value="F:4 iron, 4 sulfur cluster binding"/>
    <property type="evidence" value="ECO:0007669"/>
    <property type="project" value="UniProtKB-KW"/>
</dbReference>
<proteinExistence type="inferred from homology"/>
<keyword evidence="15" id="KW-1185">Reference proteome</keyword>
<keyword evidence="6 12" id="KW-1278">Translocase</keyword>
<keyword evidence="7 12" id="KW-0408">Iron</keyword>
<dbReference type="EC" id="7.1.1.-" evidence="12"/>
<dbReference type="NCBIfam" id="NF004538">
    <property type="entry name" value="PRK05888.1-4"/>
    <property type="match status" value="1"/>
</dbReference>
<dbReference type="RefSeq" id="WP_068515033.1">
    <property type="nucleotide sequence ID" value="NZ_AP014945.1"/>
</dbReference>
<comment type="cofactor">
    <cofactor evidence="12">
        <name>[4Fe-4S] cluster</name>
        <dbReference type="ChEBI" id="CHEBI:49883"/>
    </cofactor>
    <text evidence="12">Binds 2 [4Fe-4S] clusters per subunit.</text>
</comment>
<dbReference type="PROSITE" id="PS00198">
    <property type="entry name" value="4FE4S_FER_1"/>
    <property type="match status" value="2"/>
</dbReference>
<evidence type="ECO:0000256" key="10">
    <source>
        <dbReference type="ARBA" id="ARBA00023075"/>
    </source>
</evidence>
<sequence>MKLLEKILLIEIWKGLLLTLKKLLLDKPVTIQYPEKDKVIPAPGFRGRHALVRDPQSGDTLCIACMRCARVCPSQCIYIEYEIDAETKKRKVKRYDIEALRCVYCGYCEEVCPVNAVVLTEYFEYAGYSRDEVYFDKDRLLKNWDEFIATQKRPYLNPFWKPRGLPEKYLPVRKRNFTGV</sequence>
<keyword evidence="1 12" id="KW-1003">Cell membrane</keyword>
<dbReference type="GO" id="GO:0005506">
    <property type="term" value="F:iron ion binding"/>
    <property type="evidence" value="ECO:0007669"/>
    <property type="project" value="UniProtKB-UniRule"/>
</dbReference>
<dbReference type="OrthoDB" id="9808559at2"/>
<feature type="domain" description="4Fe-4S ferredoxin-type" evidence="13">
    <location>
        <begin position="53"/>
        <end position="82"/>
    </location>
</feature>
<dbReference type="NCBIfam" id="TIGR01971">
    <property type="entry name" value="NuoI"/>
    <property type="match status" value="1"/>
</dbReference>
<dbReference type="GO" id="GO:0048038">
    <property type="term" value="F:quinone binding"/>
    <property type="evidence" value="ECO:0007669"/>
    <property type="project" value="UniProtKB-KW"/>
</dbReference>
<keyword evidence="11 12" id="KW-0472">Membrane</keyword>
<evidence type="ECO:0000256" key="12">
    <source>
        <dbReference type="HAMAP-Rule" id="MF_01351"/>
    </source>
</evidence>
<dbReference type="PANTHER" id="PTHR10849">
    <property type="entry name" value="NADH DEHYDROGENASE UBIQUINONE IRON-SULFUR PROTEIN 8, MITOCHONDRIAL"/>
    <property type="match status" value="1"/>
</dbReference>
<keyword evidence="4 12" id="KW-0479">Metal-binding</keyword>
<feature type="binding site" evidence="12">
    <location>
        <position position="112"/>
    </location>
    <ligand>
        <name>[4Fe-4S] cluster</name>
        <dbReference type="ChEBI" id="CHEBI:49883"/>
        <label>1</label>
    </ligand>
</feature>
<dbReference type="EMBL" id="AP014945">
    <property type="protein sequence ID" value="BAU23671.1"/>
    <property type="molecule type" value="Genomic_DNA"/>
</dbReference>
<gene>
    <name evidence="12" type="primary">nuoI</name>
    <name evidence="14" type="ORF">THC_1303</name>
</gene>
<feature type="binding site" evidence="12">
    <location>
        <position position="102"/>
    </location>
    <ligand>
        <name>[4Fe-4S] cluster</name>
        <dbReference type="ChEBI" id="CHEBI:49883"/>
        <label>2</label>
    </ligand>
</feature>
<dbReference type="InterPro" id="IPR010226">
    <property type="entry name" value="NADH_quinone_OxRdtase_chainI"/>
</dbReference>
<name>A0A0U5AIF1_9BACT</name>
<evidence type="ECO:0000313" key="14">
    <source>
        <dbReference type="EMBL" id="BAU23671.1"/>
    </source>
</evidence>
<keyword evidence="9 12" id="KW-0520">NAD</keyword>